<keyword evidence="1 2" id="KW-0238">DNA-binding</keyword>
<comment type="caution">
    <text evidence="4">The sequence shown here is derived from an EMBL/GenBank/DDBJ whole genome shotgun (WGS) entry which is preliminary data.</text>
</comment>
<evidence type="ECO:0000259" key="3">
    <source>
        <dbReference type="PROSITE" id="PS50977"/>
    </source>
</evidence>
<dbReference type="SUPFAM" id="SSF46689">
    <property type="entry name" value="Homeodomain-like"/>
    <property type="match status" value="1"/>
</dbReference>
<dbReference type="Proteomes" id="UP001158045">
    <property type="component" value="Unassembled WGS sequence"/>
</dbReference>
<evidence type="ECO:0000256" key="2">
    <source>
        <dbReference type="PROSITE-ProRule" id="PRU00335"/>
    </source>
</evidence>
<feature type="domain" description="HTH tetR-type" evidence="3">
    <location>
        <begin position="1"/>
        <end position="60"/>
    </location>
</feature>
<gene>
    <name evidence="4" type="ORF">QE109_06185</name>
</gene>
<dbReference type="PANTHER" id="PTHR30328">
    <property type="entry name" value="TRANSCRIPTIONAL REPRESSOR"/>
    <property type="match status" value="1"/>
</dbReference>
<protein>
    <submittedName>
        <fullName evidence="4">TetR/AcrR family transcriptional regulator</fullName>
    </submittedName>
</protein>
<dbReference type="InterPro" id="IPR001647">
    <property type="entry name" value="HTH_TetR"/>
</dbReference>
<sequence length="180" mass="21315">MDQKEQIMHYAIRRFNLEGISFKLDDIAKDLKISKKTLYKHYSGKEAIFSAIIESVFNSIKVKENEVFYRSDLNDVEKLLAILEVYPDFEVFNYHHFADIKMVYPEQYLKIESHLENNWEQTIDLLEICISKGYVKPIEKSLFKTIFLGIYKQLLLTDDPYPQEQMRACIEVVFNGLLNK</sequence>
<dbReference type="Gene3D" id="1.10.10.60">
    <property type="entry name" value="Homeodomain-like"/>
    <property type="match status" value="1"/>
</dbReference>
<dbReference type="PROSITE" id="PS50977">
    <property type="entry name" value="HTH_TETR_2"/>
    <property type="match status" value="1"/>
</dbReference>
<reference evidence="4 5" key="1">
    <citation type="submission" date="2023-04" db="EMBL/GenBank/DDBJ databases">
        <title>Fusibacter bizertensis strain WBS, isolated from littoral bottom sediments of the Arctic seas - biochemical and genomic analysis.</title>
        <authorList>
            <person name="Brioukhanov A.L."/>
        </authorList>
    </citation>
    <scope>NUCLEOTIDE SEQUENCE [LARGE SCALE GENOMIC DNA]</scope>
    <source>
        <strain evidence="4 5">WBS</strain>
    </source>
</reference>
<proteinExistence type="predicted"/>
<dbReference type="RefSeq" id="WP_281093547.1">
    <property type="nucleotide sequence ID" value="NZ_JARYZI010000003.1"/>
</dbReference>
<evidence type="ECO:0000313" key="4">
    <source>
        <dbReference type="EMBL" id="MDH8677726.1"/>
    </source>
</evidence>
<keyword evidence="5" id="KW-1185">Reference proteome</keyword>
<feature type="DNA-binding region" description="H-T-H motif" evidence="2">
    <location>
        <begin position="23"/>
        <end position="42"/>
    </location>
</feature>
<dbReference type="EMBL" id="JARYZI010000003">
    <property type="protein sequence ID" value="MDH8677726.1"/>
    <property type="molecule type" value="Genomic_DNA"/>
</dbReference>
<evidence type="ECO:0000256" key="1">
    <source>
        <dbReference type="ARBA" id="ARBA00023125"/>
    </source>
</evidence>
<dbReference type="Pfam" id="PF00440">
    <property type="entry name" value="TetR_N"/>
    <property type="match status" value="1"/>
</dbReference>
<dbReference type="InterPro" id="IPR050109">
    <property type="entry name" value="HTH-type_TetR-like_transc_reg"/>
</dbReference>
<organism evidence="4 5">
    <name type="scientific">Fusibacter bizertensis</name>
    <dbReference type="NCBI Taxonomy" id="1488331"/>
    <lineage>
        <taxon>Bacteria</taxon>
        <taxon>Bacillati</taxon>
        <taxon>Bacillota</taxon>
        <taxon>Clostridia</taxon>
        <taxon>Eubacteriales</taxon>
        <taxon>Eubacteriales Family XII. Incertae Sedis</taxon>
        <taxon>Fusibacter</taxon>
    </lineage>
</organism>
<evidence type="ECO:0000313" key="5">
    <source>
        <dbReference type="Proteomes" id="UP001158045"/>
    </source>
</evidence>
<dbReference type="PANTHER" id="PTHR30328:SF54">
    <property type="entry name" value="HTH-TYPE TRANSCRIPTIONAL REPRESSOR SCO4008"/>
    <property type="match status" value="1"/>
</dbReference>
<dbReference type="InterPro" id="IPR009057">
    <property type="entry name" value="Homeodomain-like_sf"/>
</dbReference>
<accession>A0ABT6NBF6</accession>
<dbReference type="Gene3D" id="1.10.357.10">
    <property type="entry name" value="Tetracycline Repressor, domain 2"/>
    <property type="match status" value="1"/>
</dbReference>
<name>A0ABT6NBF6_9FIRM</name>